<protein>
    <submittedName>
        <fullName evidence="1">Uncharacterized protein</fullName>
    </submittedName>
</protein>
<dbReference type="InterPro" id="IPR032675">
    <property type="entry name" value="LRR_dom_sf"/>
</dbReference>
<sequence>MGAYQSKLQPRMTHFDLDNFWHDCKKKTIEQNAEYIRDQEEREAFRKEENDKNFKERFSHSSSLHLDFSTYHGTDFIKTIGEHILPRLNTISMRNCVNAPDRFEKFFRFNFPEKISNLNIFNAGLDLSDYNLTDIRAILSKRISNSLRLHGFTMSCYNLEQLLTMGYKLNKINFSGCKLNDNEDIILEEEYPNLEELNLEGVGLSKVNIEHIVDYLIYKRAALRLRYLNLYHEGMEDFLTQIENKLRLHGYKGSFKTVGDFLAFLNFLSYTGELFSSGINTLGRWMCHLFRLIFYPITFLYRSVAGSS</sequence>
<dbReference type="Proteomes" id="UP001295684">
    <property type="component" value="Unassembled WGS sequence"/>
</dbReference>
<gene>
    <name evidence="1" type="ORF">ECRASSUSDP1_LOCUS15018</name>
</gene>
<reference evidence="1" key="1">
    <citation type="submission" date="2023-07" db="EMBL/GenBank/DDBJ databases">
        <authorList>
            <consortium name="AG Swart"/>
            <person name="Singh M."/>
            <person name="Singh A."/>
            <person name="Seah K."/>
            <person name="Emmerich C."/>
        </authorList>
    </citation>
    <scope>NUCLEOTIDE SEQUENCE</scope>
    <source>
        <strain evidence="1">DP1</strain>
    </source>
</reference>
<evidence type="ECO:0000313" key="2">
    <source>
        <dbReference type="Proteomes" id="UP001295684"/>
    </source>
</evidence>
<organism evidence="1 2">
    <name type="scientific">Euplotes crassus</name>
    <dbReference type="NCBI Taxonomy" id="5936"/>
    <lineage>
        <taxon>Eukaryota</taxon>
        <taxon>Sar</taxon>
        <taxon>Alveolata</taxon>
        <taxon>Ciliophora</taxon>
        <taxon>Intramacronucleata</taxon>
        <taxon>Spirotrichea</taxon>
        <taxon>Hypotrichia</taxon>
        <taxon>Euplotida</taxon>
        <taxon>Euplotidae</taxon>
        <taxon>Moneuplotes</taxon>
    </lineage>
</organism>
<accession>A0AAD2CXX2</accession>
<comment type="caution">
    <text evidence="1">The sequence shown here is derived from an EMBL/GenBank/DDBJ whole genome shotgun (WGS) entry which is preliminary data.</text>
</comment>
<keyword evidence="2" id="KW-1185">Reference proteome</keyword>
<dbReference type="AlphaFoldDB" id="A0AAD2CXX2"/>
<name>A0AAD2CXX2_EUPCR</name>
<dbReference type="EMBL" id="CAMPGE010015031">
    <property type="protein sequence ID" value="CAI2373672.1"/>
    <property type="molecule type" value="Genomic_DNA"/>
</dbReference>
<dbReference type="SUPFAM" id="SSF52047">
    <property type="entry name" value="RNI-like"/>
    <property type="match status" value="1"/>
</dbReference>
<proteinExistence type="predicted"/>
<dbReference type="Gene3D" id="3.80.10.10">
    <property type="entry name" value="Ribonuclease Inhibitor"/>
    <property type="match status" value="1"/>
</dbReference>
<evidence type="ECO:0000313" key="1">
    <source>
        <dbReference type="EMBL" id="CAI2373672.1"/>
    </source>
</evidence>